<organism evidence="2 3">
    <name type="scientific">Pseudoalteromonas luteoviolacea (strain 2ta16)</name>
    <dbReference type="NCBI Taxonomy" id="1353533"/>
    <lineage>
        <taxon>Bacteria</taxon>
        <taxon>Pseudomonadati</taxon>
        <taxon>Pseudomonadota</taxon>
        <taxon>Gammaproteobacteria</taxon>
        <taxon>Alteromonadales</taxon>
        <taxon>Pseudoalteromonadaceae</taxon>
        <taxon>Pseudoalteromonas</taxon>
    </lineage>
</organism>
<proteinExistence type="predicted"/>
<feature type="signal peptide" evidence="1">
    <location>
        <begin position="1"/>
        <end position="21"/>
    </location>
</feature>
<accession>V4J729</accession>
<protein>
    <recommendedName>
        <fullName evidence="4">ABC-type transport auxiliary lipoprotein component domain-containing protein</fullName>
    </recommendedName>
</protein>
<name>V4J729_PSEL2</name>
<evidence type="ECO:0008006" key="4">
    <source>
        <dbReference type="Google" id="ProtNLM"/>
    </source>
</evidence>
<comment type="caution">
    <text evidence="2">The sequence shown here is derived from an EMBL/GenBank/DDBJ whole genome shotgun (WGS) entry which is preliminary data.</text>
</comment>
<sequence>MMKKRSTILISAAILSFNSMAVTDVEMKVGKLSKKTKQQHQTIAQRLAESNCQYVINPISDARDNKEAISWSVNATGVQAWLDNVHKDVLSPLLPTHRRDITIELTPKLNKLYTYNESMNINGMAVSTVDYTVNGQAPNKFYVRGFHSKTNWANGDSEFVESAERATAQMVTKLLNNLPAICEKATAA</sequence>
<dbReference type="EMBL" id="AUSV01000128">
    <property type="protein sequence ID" value="ESP91097.1"/>
    <property type="molecule type" value="Genomic_DNA"/>
</dbReference>
<evidence type="ECO:0000313" key="2">
    <source>
        <dbReference type="EMBL" id="ESP91097.1"/>
    </source>
</evidence>
<keyword evidence="1" id="KW-0732">Signal</keyword>
<dbReference type="PATRIC" id="fig|1353533.3.peg.4525"/>
<feature type="chain" id="PRO_5004719874" description="ABC-type transport auxiliary lipoprotein component domain-containing protein" evidence="1">
    <location>
        <begin position="22"/>
        <end position="188"/>
    </location>
</feature>
<dbReference type="Proteomes" id="UP000017820">
    <property type="component" value="Unassembled WGS sequence"/>
</dbReference>
<evidence type="ECO:0000313" key="3">
    <source>
        <dbReference type="Proteomes" id="UP000017820"/>
    </source>
</evidence>
<dbReference type="AlphaFoldDB" id="V4J729"/>
<evidence type="ECO:0000256" key="1">
    <source>
        <dbReference type="SAM" id="SignalP"/>
    </source>
</evidence>
<gene>
    <name evidence="2" type="ORF">PL2TA16_01104</name>
</gene>
<dbReference type="RefSeq" id="WP_023401361.1">
    <property type="nucleotide sequence ID" value="NZ_AUSV01000128.1"/>
</dbReference>
<reference evidence="2 3" key="1">
    <citation type="submission" date="2013-07" db="EMBL/GenBank/DDBJ databases">
        <title>Draft genome sequence of Pseudoalteromonas luteoviolacea 2ta16.</title>
        <authorList>
            <person name="Allen E.E."/>
            <person name="Azam F."/>
            <person name="Podell S."/>
        </authorList>
    </citation>
    <scope>NUCLEOTIDE SEQUENCE [LARGE SCALE GENOMIC DNA]</scope>
    <source>
        <strain evidence="2 3">2ta16</strain>
    </source>
</reference>